<protein>
    <recommendedName>
        <fullName evidence="2">oleoyl-[acyl-carrier-protein] hydrolase</fullName>
        <ecNumber evidence="2">3.1.2.14</ecNumber>
    </recommendedName>
</protein>
<comment type="similarity">
    <text evidence="1">Belongs to the thioesterase family.</text>
</comment>
<proteinExistence type="inferred from homology"/>
<dbReference type="InterPro" id="IPR001031">
    <property type="entry name" value="Thioesterase"/>
</dbReference>
<dbReference type="GO" id="GO:0016297">
    <property type="term" value="F:fatty acyl-[ACP] hydrolase activity"/>
    <property type="evidence" value="ECO:0007669"/>
    <property type="project" value="UniProtKB-EC"/>
</dbReference>
<dbReference type="Gene3D" id="3.40.50.1820">
    <property type="entry name" value="alpha/beta hydrolase"/>
    <property type="match status" value="1"/>
</dbReference>
<dbReference type="PANTHER" id="PTHR11487">
    <property type="entry name" value="THIOESTERASE"/>
    <property type="match status" value="1"/>
</dbReference>
<dbReference type="EC" id="3.1.2.14" evidence="2"/>
<evidence type="ECO:0000256" key="1">
    <source>
        <dbReference type="ARBA" id="ARBA00007169"/>
    </source>
</evidence>
<evidence type="ECO:0000256" key="2">
    <source>
        <dbReference type="ARBA" id="ARBA00012480"/>
    </source>
</evidence>
<dbReference type="InterPro" id="IPR029058">
    <property type="entry name" value="AB_hydrolase_fold"/>
</dbReference>
<sequence length="268" mass="29838">MSKPLINCRYPQPEATHRLFCFPWAGGGSNFFANWGRELPPNIEAFGITLAGRESRFAEKPCSSSQETVAEIASTIATDYGDKPLILFGHSMGALLSFETAVLLKSVYGKEPQHMYLSGVSAPHTESRRKDSRDLSKVTDKEFQELLKELGGTPPEIIENEELFKLFLPALKADYTMVNQIMYDLPDGPPPLSCPFTFFDGAEDNDHDYEALGTHLPNRSINQSNRSVDEITMPNFLVQLVTVSRLPDTPTGWDAQVHARAPDKDELS</sequence>
<keyword evidence="5" id="KW-1185">Reference proteome</keyword>
<dbReference type="SUPFAM" id="SSF53474">
    <property type="entry name" value="alpha/beta-Hydrolases"/>
    <property type="match status" value="1"/>
</dbReference>
<dbReference type="Proteomes" id="UP001519460">
    <property type="component" value="Unassembled WGS sequence"/>
</dbReference>
<reference evidence="4 5" key="1">
    <citation type="journal article" date="2023" name="Sci. Data">
        <title>Genome assembly of the Korean intertidal mud-creeper Batillaria attramentaria.</title>
        <authorList>
            <person name="Patra A.K."/>
            <person name="Ho P.T."/>
            <person name="Jun S."/>
            <person name="Lee S.J."/>
            <person name="Kim Y."/>
            <person name="Won Y.J."/>
        </authorList>
    </citation>
    <scope>NUCLEOTIDE SEQUENCE [LARGE SCALE GENOMIC DNA]</scope>
    <source>
        <strain evidence="4">Wonlab-2016</strain>
    </source>
</reference>
<dbReference type="Pfam" id="PF00975">
    <property type="entry name" value="Thioesterase"/>
    <property type="match status" value="1"/>
</dbReference>
<evidence type="ECO:0000313" key="5">
    <source>
        <dbReference type="Proteomes" id="UP001519460"/>
    </source>
</evidence>
<organism evidence="4 5">
    <name type="scientific">Batillaria attramentaria</name>
    <dbReference type="NCBI Taxonomy" id="370345"/>
    <lineage>
        <taxon>Eukaryota</taxon>
        <taxon>Metazoa</taxon>
        <taxon>Spiralia</taxon>
        <taxon>Lophotrochozoa</taxon>
        <taxon>Mollusca</taxon>
        <taxon>Gastropoda</taxon>
        <taxon>Caenogastropoda</taxon>
        <taxon>Sorbeoconcha</taxon>
        <taxon>Cerithioidea</taxon>
        <taxon>Batillariidae</taxon>
        <taxon>Batillaria</taxon>
    </lineage>
</organism>
<gene>
    <name evidence="4" type="ORF">BaRGS_00022522</name>
</gene>
<evidence type="ECO:0000259" key="3">
    <source>
        <dbReference type="Pfam" id="PF00975"/>
    </source>
</evidence>
<dbReference type="AlphaFoldDB" id="A0ABD0KGB5"/>
<dbReference type="PANTHER" id="PTHR11487:SF0">
    <property type="entry name" value="S-ACYL FATTY ACID SYNTHASE THIOESTERASE, MEDIUM CHAIN"/>
    <property type="match status" value="1"/>
</dbReference>
<evidence type="ECO:0000313" key="4">
    <source>
        <dbReference type="EMBL" id="KAK7486199.1"/>
    </source>
</evidence>
<dbReference type="EMBL" id="JACVVK020000182">
    <property type="protein sequence ID" value="KAK7486199.1"/>
    <property type="molecule type" value="Genomic_DNA"/>
</dbReference>
<accession>A0ABD0KGB5</accession>
<dbReference type="InterPro" id="IPR012223">
    <property type="entry name" value="TEII"/>
</dbReference>
<name>A0ABD0KGB5_9CAEN</name>
<feature type="domain" description="Thioesterase" evidence="3">
    <location>
        <begin position="18"/>
        <end position="210"/>
    </location>
</feature>
<comment type="caution">
    <text evidence="4">The sequence shown here is derived from an EMBL/GenBank/DDBJ whole genome shotgun (WGS) entry which is preliminary data.</text>
</comment>